<reference evidence="3 5" key="2">
    <citation type="submission" date="2023-09" db="EMBL/GenBank/DDBJ databases">
        <title>Complete-Gapless Cercospora beticola genome.</title>
        <authorList>
            <person name="Wyatt N.A."/>
            <person name="Spanner R.E."/>
            <person name="Bolton M.D."/>
        </authorList>
    </citation>
    <scope>NUCLEOTIDE SEQUENCE [LARGE SCALE GENOMIC DNA]</scope>
    <source>
        <strain evidence="3">Cb09-40</strain>
    </source>
</reference>
<evidence type="ECO:0000256" key="1">
    <source>
        <dbReference type="SAM" id="MobiDB-lite"/>
    </source>
</evidence>
<dbReference type="Proteomes" id="UP000230605">
    <property type="component" value="Chromosome 4"/>
</dbReference>
<dbReference type="OrthoDB" id="3646724at2759"/>
<dbReference type="EMBL" id="CP134187">
    <property type="protein sequence ID" value="WPB01333.1"/>
    <property type="molecule type" value="Genomic_DNA"/>
</dbReference>
<keyword evidence="5" id="KW-1185">Reference proteome</keyword>
<feature type="compositionally biased region" description="Low complexity" evidence="1">
    <location>
        <begin position="237"/>
        <end position="248"/>
    </location>
</feature>
<name>A0A2G5HL95_CERBT</name>
<feature type="region of interest" description="Disordered" evidence="1">
    <location>
        <begin position="143"/>
        <end position="254"/>
    </location>
</feature>
<protein>
    <submittedName>
        <fullName evidence="2">Uncharacterized protein</fullName>
    </submittedName>
</protein>
<dbReference type="EMBL" id="LKMD01000105">
    <property type="protein sequence ID" value="PIA93319.1"/>
    <property type="molecule type" value="Genomic_DNA"/>
</dbReference>
<evidence type="ECO:0000313" key="4">
    <source>
        <dbReference type="Proteomes" id="UP000230605"/>
    </source>
</evidence>
<feature type="compositionally biased region" description="Basic and acidic residues" evidence="1">
    <location>
        <begin position="150"/>
        <end position="162"/>
    </location>
</feature>
<gene>
    <name evidence="2" type="ORF">CB0940_04119</name>
    <name evidence="3" type="ORF">RHO25_005957</name>
</gene>
<feature type="compositionally biased region" description="Polar residues" evidence="1">
    <location>
        <begin position="208"/>
        <end position="223"/>
    </location>
</feature>
<evidence type="ECO:0000313" key="3">
    <source>
        <dbReference type="EMBL" id="WPB01333.1"/>
    </source>
</evidence>
<dbReference type="AlphaFoldDB" id="A0A2G5HL95"/>
<reference evidence="2 4" key="1">
    <citation type="submission" date="2015-10" db="EMBL/GenBank/DDBJ databases">
        <title>The cercosporin biosynthetic gene cluster was horizontally transferred to several fungal lineages and shown to be expanded in Cercospora beticola based on microsynteny with recipient genomes.</title>
        <authorList>
            <person name="De Jonge R."/>
            <person name="Ebert M.K."/>
            <person name="Suttle J.C."/>
            <person name="Jurick Ii W.M."/>
            <person name="Secor G.A."/>
            <person name="Thomma B.P."/>
            <person name="Van De Peer Y."/>
            <person name="Bolton M.D."/>
        </authorList>
    </citation>
    <scope>NUCLEOTIDE SEQUENCE [LARGE SCALE GENOMIC DNA]</scope>
    <source>
        <strain evidence="2 4">09-40</strain>
    </source>
</reference>
<evidence type="ECO:0000313" key="5">
    <source>
        <dbReference type="Proteomes" id="UP001302367"/>
    </source>
</evidence>
<evidence type="ECO:0000313" key="2">
    <source>
        <dbReference type="EMBL" id="PIA93319.1"/>
    </source>
</evidence>
<accession>A0A2G5HL95</accession>
<organism evidence="2 4">
    <name type="scientific">Cercospora beticola</name>
    <name type="common">Sugarbeet leaf spot fungus</name>
    <dbReference type="NCBI Taxonomy" id="122368"/>
    <lineage>
        <taxon>Eukaryota</taxon>
        <taxon>Fungi</taxon>
        <taxon>Dikarya</taxon>
        <taxon>Ascomycota</taxon>
        <taxon>Pezizomycotina</taxon>
        <taxon>Dothideomycetes</taxon>
        <taxon>Dothideomycetidae</taxon>
        <taxon>Mycosphaerellales</taxon>
        <taxon>Mycosphaerellaceae</taxon>
        <taxon>Cercospora</taxon>
    </lineage>
</organism>
<sequence>MPMPKAFLDDFPREIRDEIYNVPIKKGQSPDALYHDTCIVMRGDIFSGYSGPGDRFRDMGYADWKYRLIGRQIDEEFTACMSRFVPLHLQGFLERSGSEYDFEKGSLDKILPVEGKPIKIYQRWHGPEKSKGIFIKANLTAPQPEPVEESQFRDDGIDHFDPSLDWDWGELANSPPTDPSPEVEDEIAQRQSEENAPGSNDDGGAAHSSESLDTTTTPASAGQNPVFDGSSPDELEPTPSSDPSNPSDHWGHWPSDPPLEVLQFSTEGLKEFCRRISLLDKTQDLVIELHTSDWNWSPSDQSEALFQARKTVLDAKVTSIESIPHWHRYCVQVGDLAVFASRRVGNSVTGSPVYRVTSETNEDWRTDAQYRKLVSDLRIDYQTVD</sequence>
<proteinExistence type="predicted"/>
<dbReference type="Proteomes" id="UP001302367">
    <property type="component" value="Chromosome 4"/>
</dbReference>